<dbReference type="InterPro" id="IPR050362">
    <property type="entry name" value="Cation-dep_OMT"/>
</dbReference>
<keyword evidence="5" id="KW-1185">Reference proteome</keyword>
<keyword evidence="1" id="KW-0489">Methyltransferase</keyword>
<evidence type="ECO:0000256" key="1">
    <source>
        <dbReference type="ARBA" id="ARBA00022603"/>
    </source>
</evidence>
<dbReference type="PROSITE" id="PS51682">
    <property type="entry name" value="SAM_OMT_I"/>
    <property type="match status" value="1"/>
</dbReference>
<dbReference type="Proteomes" id="UP001243212">
    <property type="component" value="Unassembled WGS sequence"/>
</dbReference>
<keyword evidence="3" id="KW-0949">S-adenosyl-L-methionine</keyword>
<dbReference type="RefSeq" id="WP_307682043.1">
    <property type="nucleotide sequence ID" value="NZ_JAUSQX010000001.1"/>
</dbReference>
<evidence type="ECO:0000256" key="2">
    <source>
        <dbReference type="ARBA" id="ARBA00022679"/>
    </source>
</evidence>
<dbReference type="CDD" id="cd02440">
    <property type="entry name" value="AdoMet_MTases"/>
    <property type="match status" value="1"/>
</dbReference>
<dbReference type="InterPro" id="IPR002935">
    <property type="entry name" value="SAM_O-MeTrfase"/>
</dbReference>
<dbReference type="PANTHER" id="PTHR10509">
    <property type="entry name" value="O-METHYLTRANSFERASE-RELATED"/>
    <property type="match status" value="1"/>
</dbReference>
<organism evidence="4 5">
    <name type="scientific">Trueperella bonasi</name>
    <dbReference type="NCBI Taxonomy" id="312286"/>
    <lineage>
        <taxon>Bacteria</taxon>
        <taxon>Bacillati</taxon>
        <taxon>Actinomycetota</taxon>
        <taxon>Actinomycetes</taxon>
        <taxon>Actinomycetales</taxon>
        <taxon>Actinomycetaceae</taxon>
        <taxon>Trueperella</taxon>
    </lineage>
</organism>
<dbReference type="InterPro" id="IPR029063">
    <property type="entry name" value="SAM-dependent_MTases_sf"/>
</dbReference>
<sequence length="209" mass="22271">MAVDKAQSWAYAEQIVDEDQHARLARTYAAELGITCLSPSTGHFLKTLASMSGVKHIAEVGTGTGVSGLYLLAGSDDSVLTSIDIDSEAQSYARNAFADAKIRAGRYRLINGRSADMLPRLSNNSYDLVLIDADPAEAAGDVSEAIRMLRQGGTLVLAHALNNDRVADPARRDESTVALRNLGKELIEAEDMVSSLIPLGDGLLISVKV</sequence>
<evidence type="ECO:0000313" key="5">
    <source>
        <dbReference type="Proteomes" id="UP001243212"/>
    </source>
</evidence>
<accession>A0ABT9NFF7</accession>
<name>A0ABT9NFF7_9ACTO</name>
<comment type="caution">
    <text evidence="4">The sequence shown here is derived from an EMBL/GenBank/DDBJ whole genome shotgun (WGS) entry which is preliminary data.</text>
</comment>
<reference evidence="4 5" key="1">
    <citation type="submission" date="2023-07" db="EMBL/GenBank/DDBJ databases">
        <title>Sequencing the genomes of 1000 actinobacteria strains.</title>
        <authorList>
            <person name="Klenk H.-P."/>
        </authorList>
    </citation>
    <scope>NUCLEOTIDE SEQUENCE [LARGE SCALE GENOMIC DNA]</scope>
    <source>
        <strain evidence="4 5">DSM 17163</strain>
    </source>
</reference>
<evidence type="ECO:0000256" key="3">
    <source>
        <dbReference type="ARBA" id="ARBA00022691"/>
    </source>
</evidence>
<dbReference type="PANTHER" id="PTHR10509:SF85">
    <property type="entry name" value="O-METHYLTRANSFERASE RV1220C-RELATED"/>
    <property type="match status" value="1"/>
</dbReference>
<dbReference type="Gene3D" id="3.40.50.150">
    <property type="entry name" value="Vaccinia Virus protein VP39"/>
    <property type="match status" value="1"/>
</dbReference>
<dbReference type="EMBL" id="JAUSQX010000001">
    <property type="protein sequence ID" value="MDP9805783.1"/>
    <property type="molecule type" value="Genomic_DNA"/>
</dbReference>
<dbReference type="Pfam" id="PF01596">
    <property type="entry name" value="Methyltransf_3"/>
    <property type="match status" value="1"/>
</dbReference>
<protein>
    <submittedName>
        <fullName evidence="4">O-methyltransferase YrrM</fullName>
    </submittedName>
</protein>
<keyword evidence="2" id="KW-0808">Transferase</keyword>
<proteinExistence type="predicted"/>
<dbReference type="SUPFAM" id="SSF53335">
    <property type="entry name" value="S-adenosyl-L-methionine-dependent methyltransferases"/>
    <property type="match status" value="1"/>
</dbReference>
<evidence type="ECO:0000313" key="4">
    <source>
        <dbReference type="EMBL" id="MDP9805783.1"/>
    </source>
</evidence>
<gene>
    <name evidence="4" type="ORF">J2S70_000365</name>
</gene>